<dbReference type="PANTHER" id="PTHR45843">
    <property type="entry name" value="PEPTIDYL-PROLYL CIS-TRANS ISOMERASE-LIKE 4"/>
    <property type="match status" value="1"/>
</dbReference>
<keyword evidence="6 10" id="KW-0697">Rotamase</keyword>
<dbReference type="SUPFAM" id="SSF54928">
    <property type="entry name" value="RNA-binding domain, RBD"/>
    <property type="match status" value="1"/>
</dbReference>
<organism evidence="14 15">
    <name type="scientific">Setomelanomma holmii</name>
    <dbReference type="NCBI Taxonomy" id="210430"/>
    <lineage>
        <taxon>Eukaryota</taxon>
        <taxon>Fungi</taxon>
        <taxon>Dikarya</taxon>
        <taxon>Ascomycota</taxon>
        <taxon>Pezizomycotina</taxon>
        <taxon>Dothideomycetes</taxon>
        <taxon>Pleosporomycetidae</taxon>
        <taxon>Pleosporales</taxon>
        <taxon>Pleosporineae</taxon>
        <taxon>Phaeosphaeriaceae</taxon>
        <taxon>Setomelanomma</taxon>
    </lineage>
</organism>
<feature type="region of interest" description="Disordered" evidence="11">
    <location>
        <begin position="383"/>
        <end position="411"/>
    </location>
</feature>
<dbReference type="CDD" id="cd12235">
    <property type="entry name" value="RRM_PPIL4"/>
    <property type="match status" value="1"/>
</dbReference>
<dbReference type="FunFam" id="3.30.70.330:FF:000857">
    <property type="entry name" value="Peptidyl-prolyl cis-trans isomerase"/>
    <property type="match status" value="1"/>
</dbReference>
<dbReference type="Pfam" id="PF00160">
    <property type="entry name" value="Pro_isomerase"/>
    <property type="match status" value="1"/>
</dbReference>
<feature type="compositionally biased region" description="Basic and acidic residues" evidence="11">
    <location>
        <begin position="435"/>
        <end position="481"/>
    </location>
</feature>
<dbReference type="GO" id="GO:0003755">
    <property type="term" value="F:peptidyl-prolyl cis-trans isomerase activity"/>
    <property type="evidence" value="ECO:0007669"/>
    <property type="project" value="UniProtKB-UniRule"/>
</dbReference>
<dbReference type="SUPFAM" id="SSF50891">
    <property type="entry name" value="Cyclophilin-like"/>
    <property type="match status" value="1"/>
</dbReference>
<evidence type="ECO:0000256" key="2">
    <source>
        <dbReference type="ARBA" id="ARBA00002388"/>
    </source>
</evidence>
<evidence type="ECO:0000259" key="13">
    <source>
        <dbReference type="PROSITE" id="PS50102"/>
    </source>
</evidence>
<keyword evidence="15" id="KW-1185">Reference proteome</keyword>
<dbReference type="InterPro" id="IPR029000">
    <property type="entry name" value="Cyclophilin-like_dom_sf"/>
</dbReference>
<dbReference type="InterPro" id="IPR012677">
    <property type="entry name" value="Nucleotide-bd_a/b_plait_sf"/>
</dbReference>
<evidence type="ECO:0000256" key="1">
    <source>
        <dbReference type="ARBA" id="ARBA00000971"/>
    </source>
</evidence>
<protein>
    <recommendedName>
        <fullName evidence="10">Peptidyl-prolyl cis-trans isomerase</fullName>
        <shortName evidence="10">PPIase</shortName>
        <ecNumber evidence="10">5.2.1.8</ecNumber>
    </recommendedName>
</protein>
<feature type="compositionally biased region" description="Basic and acidic residues" evidence="11">
    <location>
        <begin position="398"/>
        <end position="411"/>
    </location>
</feature>
<comment type="catalytic activity">
    <reaction evidence="1 10">
        <text>[protein]-peptidylproline (omega=180) = [protein]-peptidylproline (omega=0)</text>
        <dbReference type="Rhea" id="RHEA:16237"/>
        <dbReference type="Rhea" id="RHEA-COMP:10747"/>
        <dbReference type="Rhea" id="RHEA-COMP:10748"/>
        <dbReference type="ChEBI" id="CHEBI:83833"/>
        <dbReference type="ChEBI" id="CHEBI:83834"/>
        <dbReference type="EC" id="5.2.1.8"/>
    </reaction>
</comment>
<dbReference type="Proteomes" id="UP000799777">
    <property type="component" value="Unassembled WGS sequence"/>
</dbReference>
<feature type="domain" description="PPIase cyclophilin-type" evidence="12">
    <location>
        <begin position="6"/>
        <end position="173"/>
    </location>
</feature>
<comment type="caution">
    <text evidence="14">The sequence shown here is derived from an EMBL/GenBank/DDBJ whole genome shotgun (WGS) entry which is preliminary data.</text>
</comment>
<evidence type="ECO:0000256" key="7">
    <source>
        <dbReference type="ARBA" id="ARBA00023235"/>
    </source>
</evidence>
<dbReference type="InterPro" id="IPR002130">
    <property type="entry name" value="Cyclophilin-type_PPIase_dom"/>
</dbReference>
<dbReference type="Gene3D" id="2.40.100.10">
    <property type="entry name" value="Cyclophilin-like"/>
    <property type="match status" value="1"/>
</dbReference>
<dbReference type="InterPro" id="IPR035542">
    <property type="entry name" value="CRIP"/>
</dbReference>
<dbReference type="InterPro" id="IPR035538">
    <property type="entry name" value="Cyclophilin_PPIL4"/>
</dbReference>
<dbReference type="FunFam" id="2.40.100.10:FF:000015">
    <property type="entry name" value="Peptidyl-prolyl cis-trans isomerase"/>
    <property type="match status" value="1"/>
</dbReference>
<keyword evidence="8 10" id="KW-0539">Nucleus</keyword>
<comment type="similarity">
    <text evidence="4 10">Belongs to the cyclophilin-type PPIase family. PPIL4 subfamily.</text>
</comment>
<comment type="subcellular location">
    <subcellularLocation>
        <location evidence="3 10">Nucleus</location>
    </subcellularLocation>
</comment>
<dbReference type="OrthoDB" id="2083at2759"/>
<evidence type="ECO:0000256" key="5">
    <source>
        <dbReference type="ARBA" id="ARBA00022884"/>
    </source>
</evidence>
<evidence type="ECO:0000256" key="10">
    <source>
        <dbReference type="RuleBase" id="RU365081"/>
    </source>
</evidence>
<gene>
    <name evidence="14" type="ORF">EK21DRAFT_98482</name>
</gene>
<evidence type="ECO:0000256" key="9">
    <source>
        <dbReference type="PROSITE-ProRule" id="PRU00176"/>
    </source>
</evidence>
<evidence type="ECO:0000256" key="3">
    <source>
        <dbReference type="ARBA" id="ARBA00004123"/>
    </source>
</evidence>
<comment type="function">
    <text evidence="2 10">PPIases accelerate the folding of proteins. It catalyzes the cis-trans isomerization of proline imidic peptide bonds in oligopeptides.</text>
</comment>
<keyword evidence="7 10" id="KW-0413">Isomerase</keyword>
<evidence type="ECO:0000313" key="14">
    <source>
        <dbReference type="EMBL" id="KAF2033202.1"/>
    </source>
</evidence>
<dbReference type="InterPro" id="IPR035979">
    <property type="entry name" value="RBD_domain_sf"/>
</dbReference>
<dbReference type="SMART" id="SM00360">
    <property type="entry name" value="RRM"/>
    <property type="match status" value="1"/>
</dbReference>
<dbReference type="GO" id="GO:0005634">
    <property type="term" value="C:nucleus"/>
    <property type="evidence" value="ECO:0007669"/>
    <property type="project" value="UniProtKB-SubCell"/>
</dbReference>
<feature type="region of interest" description="Disordered" evidence="11">
    <location>
        <begin position="423"/>
        <end position="481"/>
    </location>
</feature>
<feature type="domain" description="RRM" evidence="13">
    <location>
        <begin position="250"/>
        <end position="328"/>
    </location>
</feature>
<dbReference type="PRINTS" id="PR00153">
    <property type="entry name" value="CSAPPISMRASE"/>
</dbReference>
<dbReference type="InterPro" id="IPR000504">
    <property type="entry name" value="RRM_dom"/>
</dbReference>
<feature type="compositionally biased region" description="Basic residues" evidence="11">
    <location>
        <begin position="425"/>
        <end position="434"/>
    </location>
</feature>
<evidence type="ECO:0000256" key="11">
    <source>
        <dbReference type="SAM" id="MobiDB-lite"/>
    </source>
</evidence>
<sequence length="481" mass="55181">MSVLLETSLGDLTIDLLVDEAPKCCENFLKLCKVKYYNFAPVHSVQPNFSFQTGDPIGPGSKDSDGGRSIWGLLDHSQSAKKTFVPEFRPKLKHTGMGTVSMATAPSPENPDERLAGSQFIVTLGPNIDFLDGKAAIFGTVVEGFDTLEKINTAYIDDKGQPLKDIRLLHTVVLDDPYDDPSDLVEPPESPVPSAAQLATVRVAYDEDLAEDNDPEALEKVRREREARAQALTLEMVGDLPFAEVAPPENVLFVCKLNPVTQDEDLELIFSRFGKILSCEVIRDKKTGDSLQYAFIEYTNQKDCEQAYFKMDGVLIDDHRIHVDFSQSVSKIADDWRDVTNKKRRSAAGGFGGIDNLEKKRQYRGDSGRQIVSDSVVNNLVIDRDTTSKDTNGSARRGPRDDQDRWRDNDRRRERREDFHDDRFKRNRSRSPKRDRRDRDDGRYEPKRRERSRSPDRHRDNRRERSRDRYRRDDRDRDRRR</sequence>
<dbReference type="PROSITE" id="PS50072">
    <property type="entry name" value="CSA_PPIASE_2"/>
    <property type="match status" value="1"/>
</dbReference>
<accession>A0A9P4HH68</accession>
<evidence type="ECO:0000256" key="8">
    <source>
        <dbReference type="ARBA" id="ARBA00023242"/>
    </source>
</evidence>
<dbReference type="Pfam" id="PF00076">
    <property type="entry name" value="RRM_1"/>
    <property type="match status" value="1"/>
</dbReference>
<dbReference type="AlphaFoldDB" id="A0A9P4HH68"/>
<keyword evidence="5 9" id="KW-0694">RNA-binding</keyword>
<evidence type="ECO:0000256" key="6">
    <source>
        <dbReference type="ARBA" id="ARBA00023110"/>
    </source>
</evidence>
<name>A0A9P4HH68_9PLEO</name>
<dbReference type="EMBL" id="ML978168">
    <property type="protein sequence ID" value="KAF2033202.1"/>
    <property type="molecule type" value="Genomic_DNA"/>
</dbReference>
<dbReference type="PROSITE" id="PS50102">
    <property type="entry name" value="RRM"/>
    <property type="match status" value="1"/>
</dbReference>
<reference evidence="14" key="1">
    <citation type="journal article" date="2020" name="Stud. Mycol.">
        <title>101 Dothideomycetes genomes: a test case for predicting lifestyles and emergence of pathogens.</title>
        <authorList>
            <person name="Haridas S."/>
            <person name="Albert R."/>
            <person name="Binder M."/>
            <person name="Bloem J."/>
            <person name="Labutti K."/>
            <person name="Salamov A."/>
            <person name="Andreopoulos B."/>
            <person name="Baker S."/>
            <person name="Barry K."/>
            <person name="Bills G."/>
            <person name="Bluhm B."/>
            <person name="Cannon C."/>
            <person name="Castanera R."/>
            <person name="Culley D."/>
            <person name="Daum C."/>
            <person name="Ezra D."/>
            <person name="Gonzalez J."/>
            <person name="Henrissat B."/>
            <person name="Kuo A."/>
            <person name="Liang C."/>
            <person name="Lipzen A."/>
            <person name="Lutzoni F."/>
            <person name="Magnuson J."/>
            <person name="Mondo S."/>
            <person name="Nolan M."/>
            <person name="Ohm R."/>
            <person name="Pangilinan J."/>
            <person name="Park H.-J."/>
            <person name="Ramirez L."/>
            <person name="Alfaro M."/>
            <person name="Sun H."/>
            <person name="Tritt A."/>
            <person name="Yoshinaga Y."/>
            <person name="Zwiers L.-H."/>
            <person name="Turgeon B."/>
            <person name="Goodwin S."/>
            <person name="Spatafora J."/>
            <person name="Crous P."/>
            <person name="Grigoriev I."/>
        </authorList>
    </citation>
    <scope>NUCLEOTIDE SEQUENCE</scope>
    <source>
        <strain evidence="14">CBS 110217</strain>
    </source>
</reference>
<dbReference type="EC" id="5.2.1.8" evidence="10"/>
<evidence type="ECO:0000259" key="12">
    <source>
        <dbReference type="PROSITE" id="PS50072"/>
    </source>
</evidence>
<evidence type="ECO:0000313" key="15">
    <source>
        <dbReference type="Proteomes" id="UP000799777"/>
    </source>
</evidence>
<dbReference type="PANTHER" id="PTHR45843:SF1">
    <property type="entry name" value="PEPTIDYL-PROLYL CIS-TRANS ISOMERASE-LIKE 4"/>
    <property type="match status" value="1"/>
</dbReference>
<evidence type="ECO:0000256" key="4">
    <source>
        <dbReference type="ARBA" id="ARBA00010739"/>
    </source>
</evidence>
<proteinExistence type="inferred from homology"/>
<dbReference type="Gene3D" id="3.30.70.330">
    <property type="match status" value="1"/>
</dbReference>
<dbReference type="CDD" id="cd01921">
    <property type="entry name" value="cyclophilin_RRM"/>
    <property type="match status" value="1"/>
</dbReference>
<dbReference type="GO" id="GO:0003723">
    <property type="term" value="F:RNA binding"/>
    <property type="evidence" value="ECO:0007669"/>
    <property type="project" value="UniProtKB-UniRule"/>
</dbReference>